<organism evidence="1 2">
    <name type="scientific">Dendrobium chrysotoxum</name>
    <name type="common">Orchid</name>
    <dbReference type="NCBI Taxonomy" id="161865"/>
    <lineage>
        <taxon>Eukaryota</taxon>
        <taxon>Viridiplantae</taxon>
        <taxon>Streptophyta</taxon>
        <taxon>Embryophyta</taxon>
        <taxon>Tracheophyta</taxon>
        <taxon>Spermatophyta</taxon>
        <taxon>Magnoliopsida</taxon>
        <taxon>Liliopsida</taxon>
        <taxon>Asparagales</taxon>
        <taxon>Orchidaceae</taxon>
        <taxon>Epidendroideae</taxon>
        <taxon>Malaxideae</taxon>
        <taxon>Dendrobiinae</taxon>
        <taxon>Dendrobium</taxon>
    </lineage>
</organism>
<evidence type="ECO:0000313" key="2">
    <source>
        <dbReference type="Proteomes" id="UP000775213"/>
    </source>
</evidence>
<dbReference type="InterPro" id="IPR029055">
    <property type="entry name" value="Ntn_hydrolases_N"/>
</dbReference>
<sequence length="74" mass="7866">MEGMGGENPRFFIAVHVGAGFHSTSNEKSFRRAMKKACLSAASVLRKGSGSCLDAVIIATQVLECESLPFAAFE</sequence>
<keyword evidence="2" id="KW-1185">Reference proteome</keyword>
<dbReference type="SUPFAM" id="SSF56235">
    <property type="entry name" value="N-terminal nucleophile aminohydrolases (Ntn hydrolases)"/>
    <property type="match status" value="1"/>
</dbReference>
<dbReference type="EMBL" id="JAGFBR010000009">
    <property type="protein sequence ID" value="KAH0462175.1"/>
    <property type="molecule type" value="Genomic_DNA"/>
</dbReference>
<dbReference type="AlphaFoldDB" id="A0AAV7H1M3"/>
<proteinExistence type="predicted"/>
<evidence type="ECO:0008006" key="3">
    <source>
        <dbReference type="Google" id="ProtNLM"/>
    </source>
</evidence>
<protein>
    <recommendedName>
        <fullName evidence="3">Threonine aspartase</fullName>
    </recommendedName>
</protein>
<reference evidence="1 2" key="1">
    <citation type="journal article" date="2021" name="Hortic Res">
        <title>Chromosome-scale assembly of the Dendrobium chrysotoxum genome enhances the understanding of orchid evolution.</title>
        <authorList>
            <person name="Zhang Y."/>
            <person name="Zhang G.Q."/>
            <person name="Zhang D."/>
            <person name="Liu X.D."/>
            <person name="Xu X.Y."/>
            <person name="Sun W.H."/>
            <person name="Yu X."/>
            <person name="Zhu X."/>
            <person name="Wang Z.W."/>
            <person name="Zhao X."/>
            <person name="Zhong W.Y."/>
            <person name="Chen H."/>
            <person name="Yin W.L."/>
            <person name="Huang T."/>
            <person name="Niu S.C."/>
            <person name="Liu Z.J."/>
        </authorList>
    </citation>
    <scope>NUCLEOTIDE SEQUENCE [LARGE SCALE GENOMIC DNA]</scope>
    <source>
        <strain evidence="1">Lindl</strain>
    </source>
</reference>
<dbReference type="Proteomes" id="UP000775213">
    <property type="component" value="Unassembled WGS sequence"/>
</dbReference>
<gene>
    <name evidence="1" type="ORF">IEQ34_009750</name>
</gene>
<comment type="caution">
    <text evidence="1">The sequence shown here is derived from an EMBL/GenBank/DDBJ whole genome shotgun (WGS) entry which is preliminary data.</text>
</comment>
<evidence type="ECO:0000313" key="1">
    <source>
        <dbReference type="EMBL" id="KAH0462175.1"/>
    </source>
</evidence>
<name>A0AAV7H1M3_DENCH</name>
<accession>A0AAV7H1M3</accession>